<evidence type="ECO:0000313" key="6">
    <source>
        <dbReference type="Proteomes" id="UP000756387"/>
    </source>
</evidence>
<evidence type="ECO:0000313" key="5">
    <source>
        <dbReference type="EMBL" id="MBE7325383.1"/>
    </source>
</evidence>
<dbReference type="SUPFAM" id="SSF55811">
    <property type="entry name" value="Nudix"/>
    <property type="match status" value="2"/>
</dbReference>
<dbReference type="CDD" id="cd02883">
    <property type="entry name" value="NUDIX_Hydrolase"/>
    <property type="match status" value="2"/>
</dbReference>
<evidence type="ECO:0000256" key="2">
    <source>
        <dbReference type="ARBA" id="ARBA00022801"/>
    </source>
</evidence>
<comment type="similarity">
    <text evidence="1 3">Belongs to the Nudix hydrolase family.</text>
</comment>
<comment type="caution">
    <text evidence="5">The sequence shown here is derived from an EMBL/GenBank/DDBJ whole genome shotgun (WGS) entry which is preliminary data.</text>
</comment>
<evidence type="ECO:0000256" key="1">
    <source>
        <dbReference type="ARBA" id="ARBA00005582"/>
    </source>
</evidence>
<dbReference type="PRINTS" id="PR00502">
    <property type="entry name" value="NUDIXFAMILY"/>
</dbReference>
<organism evidence="5 6">
    <name type="scientific">Nocardioides malaquae</name>
    <dbReference type="NCBI Taxonomy" id="2773426"/>
    <lineage>
        <taxon>Bacteria</taxon>
        <taxon>Bacillati</taxon>
        <taxon>Actinomycetota</taxon>
        <taxon>Actinomycetes</taxon>
        <taxon>Propionibacteriales</taxon>
        <taxon>Nocardioidaceae</taxon>
        <taxon>Nocardioides</taxon>
    </lineage>
</organism>
<evidence type="ECO:0000259" key="4">
    <source>
        <dbReference type="PROSITE" id="PS51462"/>
    </source>
</evidence>
<feature type="domain" description="Nudix hydrolase" evidence="4">
    <location>
        <begin position="159"/>
        <end position="305"/>
    </location>
</feature>
<dbReference type="Proteomes" id="UP000756387">
    <property type="component" value="Unassembled WGS sequence"/>
</dbReference>
<dbReference type="EMBL" id="JADCSA010000011">
    <property type="protein sequence ID" value="MBE7325383.1"/>
    <property type="molecule type" value="Genomic_DNA"/>
</dbReference>
<reference evidence="5 6" key="1">
    <citation type="submission" date="2020-10" db="EMBL/GenBank/DDBJ databases">
        <title>Nocardioides sp. isolated from sludge.</title>
        <authorList>
            <person name="Zhang X."/>
        </authorList>
    </citation>
    <scope>NUCLEOTIDE SEQUENCE [LARGE SCALE GENOMIC DNA]</scope>
    <source>
        <strain evidence="5 6">Y6</strain>
    </source>
</reference>
<dbReference type="RefSeq" id="WP_193638705.1">
    <property type="nucleotide sequence ID" value="NZ_JADCSA010000011.1"/>
</dbReference>
<dbReference type="Pfam" id="PF00293">
    <property type="entry name" value="NUDIX"/>
    <property type="match status" value="2"/>
</dbReference>
<dbReference type="InterPro" id="IPR020476">
    <property type="entry name" value="Nudix_hydrolase"/>
</dbReference>
<proteinExistence type="inferred from homology"/>
<dbReference type="Gene3D" id="3.90.79.10">
    <property type="entry name" value="Nucleoside Triphosphate Pyrophosphohydrolase"/>
    <property type="match status" value="2"/>
</dbReference>
<dbReference type="InterPro" id="IPR020084">
    <property type="entry name" value="NUDIX_hydrolase_CS"/>
</dbReference>
<gene>
    <name evidence="5" type="ORF">IEQ44_12030</name>
</gene>
<keyword evidence="2 3" id="KW-0378">Hydrolase</keyword>
<dbReference type="PANTHER" id="PTHR43736:SF1">
    <property type="entry name" value="DIHYDRONEOPTERIN TRIPHOSPHATE DIPHOSPHATASE"/>
    <property type="match status" value="1"/>
</dbReference>
<dbReference type="PANTHER" id="PTHR43736">
    <property type="entry name" value="ADP-RIBOSE PYROPHOSPHATASE"/>
    <property type="match status" value="1"/>
</dbReference>
<protein>
    <submittedName>
        <fullName evidence="5">NUDIX domain-containing protein</fullName>
    </submittedName>
</protein>
<keyword evidence="6" id="KW-1185">Reference proteome</keyword>
<dbReference type="InterPro" id="IPR015797">
    <property type="entry name" value="NUDIX_hydrolase-like_dom_sf"/>
</dbReference>
<dbReference type="PROSITE" id="PS00893">
    <property type="entry name" value="NUDIX_BOX"/>
    <property type="match status" value="2"/>
</dbReference>
<dbReference type="InterPro" id="IPR000086">
    <property type="entry name" value="NUDIX_hydrolase_dom"/>
</dbReference>
<name>A0ABR9RV48_9ACTN</name>
<sequence length="305" mass="32750">MSAAVHPRHQRVAAYAVIRRTLADGTDEILLSRLAERISATEMWTLPGGGVEHGEDPRDAVVREVHEETGLAVTVGETARVYSAHLPGVRRDGRVVDAHALRIVFEGWVAKESPAPRVVEVDGSTAEAAWKPIEDVLSGRVPVFAMVADALGDLQPPRVQRLAAYGVIARDGAEGEEWLLTRISSHGFHSGAWTLPGGGVEHGEAPAHALAREVLEECGVECEVGELLGLHDVHFTGTAPDGRLEDFHGVHTIFAASLADGAEPYVAELGGTTDAVDFVPVGRITSDEVEVHEVVRHALTLRRDR</sequence>
<dbReference type="PROSITE" id="PS51462">
    <property type="entry name" value="NUDIX"/>
    <property type="match status" value="2"/>
</dbReference>
<feature type="domain" description="Nudix hydrolase" evidence="4">
    <location>
        <begin position="7"/>
        <end position="155"/>
    </location>
</feature>
<accession>A0ABR9RV48</accession>
<evidence type="ECO:0000256" key="3">
    <source>
        <dbReference type="RuleBase" id="RU003476"/>
    </source>
</evidence>